<accession>A0A0C2D5L3</accession>
<sequence>MLTMPESAVKERNRKMERQFNLHNNARPKKYEPDERVCVRNFGRGGTRWIRGHALKHSGELGEDTAGFLRLADTLPNTTPASTSTHAQDTTLRSPDSSEPNEDPPDMSPATADPDATMVPMPTPQRRSQRNRRPPIRLDVNPTQKTYTIVIAIPAYRVRKTNLVPLCLSVMSEHAMHYQRNVRRSDVGSHWSRFSTLSQLQTARLCLCYCWE</sequence>
<feature type="compositionally biased region" description="Polar residues" evidence="1">
    <location>
        <begin position="75"/>
        <end position="93"/>
    </location>
</feature>
<keyword evidence="3" id="KW-1185">Reference proteome</keyword>
<organism evidence="2 3">
    <name type="scientific">Ancylostoma duodenale</name>
    <dbReference type="NCBI Taxonomy" id="51022"/>
    <lineage>
        <taxon>Eukaryota</taxon>
        <taxon>Metazoa</taxon>
        <taxon>Ecdysozoa</taxon>
        <taxon>Nematoda</taxon>
        <taxon>Chromadorea</taxon>
        <taxon>Rhabditida</taxon>
        <taxon>Rhabditina</taxon>
        <taxon>Rhabditomorpha</taxon>
        <taxon>Strongyloidea</taxon>
        <taxon>Ancylostomatidae</taxon>
        <taxon>Ancylostomatinae</taxon>
        <taxon>Ancylostoma</taxon>
    </lineage>
</organism>
<reference evidence="2 3" key="1">
    <citation type="submission" date="2013-12" db="EMBL/GenBank/DDBJ databases">
        <title>Draft genome of the parsitic nematode Ancylostoma duodenale.</title>
        <authorList>
            <person name="Mitreva M."/>
        </authorList>
    </citation>
    <scope>NUCLEOTIDE SEQUENCE [LARGE SCALE GENOMIC DNA]</scope>
    <source>
        <strain evidence="2 3">Zhejiang</strain>
    </source>
</reference>
<dbReference type="OrthoDB" id="7696944at2759"/>
<gene>
    <name evidence="2" type="ORF">ANCDUO_12428</name>
</gene>
<evidence type="ECO:0000256" key="1">
    <source>
        <dbReference type="SAM" id="MobiDB-lite"/>
    </source>
</evidence>
<protein>
    <submittedName>
        <fullName evidence="2">Uncharacterized protein</fullName>
    </submittedName>
</protein>
<proteinExistence type="predicted"/>
<evidence type="ECO:0000313" key="3">
    <source>
        <dbReference type="Proteomes" id="UP000054047"/>
    </source>
</evidence>
<feature type="compositionally biased region" description="Basic and acidic residues" evidence="1">
    <location>
        <begin position="8"/>
        <end position="20"/>
    </location>
</feature>
<feature type="region of interest" description="Disordered" evidence="1">
    <location>
        <begin position="1"/>
        <end position="28"/>
    </location>
</feature>
<evidence type="ECO:0000313" key="2">
    <source>
        <dbReference type="EMBL" id="KIH57377.1"/>
    </source>
</evidence>
<dbReference type="Proteomes" id="UP000054047">
    <property type="component" value="Unassembled WGS sequence"/>
</dbReference>
<dbReference type="EMBL" id="KN734449">
    <property type="protein sequence ID" value="KIH57377.1"/>
    <property type="molecule type" value="Genomic_DNA"/>
</dbReference>
<name>A0A0C2D5L3_9BILA</name>
<feature type="region of interest" description="Disordered" evidence="1">
    <location>
        <begin position="74"/>
        <end position="139"/>
    </location>
</feature>
<dbReference type="AlphaFoldDB" id="A0A0C2D5L3"/>